<name>A0A329T2D5_9STRA</name>
<keyword evidence="1" id="KW-0479">Metal-binding</keyword>
<dbReference type="InterPro" id="IPR001878">
    <property type="entry name" value="Znf_CCHC"/>
</dbReference>
<dbReference type="Gene3D" id="4.10.60.10">
    <property type="entry name" value="Zinc finger, CCHC-type"/>
    <property type="match status" value="1"/>
</dbReference>
<comment type="caution">
    <text evidence="4">The sequence shown here is derived from an EMBL/GenBank/DDBJ whole genome shotgun (WGS) entry which is preliminary data.</text>
</comment>
<dbReference type="GO" id="GO:0003676">
    <property type="term" value="F:nucleic acid binding"/>
    <property type="evidence" value="ECO:0007669"/>
    <property type="project" value="InterPro"/>
</dbReference>
<feature type="compositionally biased region" description="Polar residues" evidence="2">
    <location>
        <begin position="300"/>
        <end position="322"/>
    </location>
</feature>
<evidence type="ECO:0000313" key="4">
    <source>
        <dbReference type="EMBL" id="RAW42804.1"/>
    </source>
</evidence>
<dbReference type="OrthoDB" id="98675at2759"/>
<dbReference type="AlphaFoldDB" id="A0A329T2D5"/>
<dbReference type="EMBL" id="MJFZ01000011">
    <property type="protein sequence ID" value="RAW42804.1"/>
    <property type="molecule type" value="Genomic_DNA"/>
</dbReference>
<dbReference type="VEuPathDB" id="FungiDB:PC110_g1013"/>
<dbReference type="InterPro" id="IPR036875">
    <property type="entry name" value="Znf_CCHC_sf"/>
</dbReference>
<feature type="region of interest" description="Disordered" evidence="2">
    <location>
        <begin position="272"/>
        <end position="322"/>
    </location>
</feature>
<keyword evidence="1" id="KW-0862">Zinc</keyword>
<dbReference type="Pfam" id="PF22936">
    <property type="entry name" value="Pol_BBD"/>
    <property type="match status" value="1"/>
</dbReference>
<dbReference type="Proteomes" id="UP000251314">
    <property type="component" value="Unassembled WGS sequence"/>
</dbReference>
<dbReference type="GO" id="GO:0008270">
    <property type="term" value="F:zinc ion binding"/>
    <property type="evidence" value="ECO:0007669"/>
    <property type="project" value="UniProtKB-KW"/>
</dbReference>
<feature type="region of interest" description="Disordered" evidence="2">
    <location>
        <begin position="75"/>
        <end position="97"/>
    </location>
</feature>
<reference evidence="4 5" key="1">
    <citation type="submission" date="2018-01" db="EMBL/GenBank/DDBJ databases">
        <title>Draft genome of the strawberry crown rot pathogen Phytophthora cactorum.</title>
        <authorList>
            <person name="Armitage A.D."/>
            <person name="Lysoe E."/>
            <person name="Nellist C.F."/>
            <person name="Harrison R.J."/>
            <person name="Brurberg M.B."/>
        </authorList>
    </citation>
    <scope>NUCLEOTIDE SEQUENCE [LARGE SCALE GENOMIC DNA]</scope>
    <source>
        <strain evidence="4 5">10300</strain>
    </source>
</reference>
<dbReference type="SUPFAM" id="SSF57756">
    <property type="entry name" value="Retrovirus zinc finger-like domains"/>
    <property type="match status" value="1"/>
</dbReference>
<evidence type="ECO:0000313" key="5">
    <source>
        <dbReference type="Proteomes" id="UP000251314"/>
    </source>
</evidence>
<evidence type="ECO:0000256" key="1">
    <source>
        <dbReference type="PROSITE-ProRule" id="PRU00047"/>
    </source>
</evidence>
<protein>
    <recommendedName>
        <fullName evidence="3">CCHC-type domain-containing protein</fullName>
    </recommendedName>
</protein>
<feature type="domain" description="CCHC-type" evidence="3">
    <location>
        <begin position="110"/>
        <end position="126"/>
    </location>
</feature>
<evidence type="ECO:0000256" key="2">
    <source>
        <dbReference type="SAM" id="MobiDB-lite"/>
    </source>
</evidence>
<feature type="compositionally biased region" description="Low complexity" evidence="2">
    <location>
        <begin position="79"/>
        <end position="97"/>
    </location>
</feature>
<sequence length="322" mass="35908">MLMKAKMRGNRSWTEQYPYLVAAASAADCSDRFVLQYICECAPHETKRAMQTRIDSRRAEHLRQAWELADCASTFEPDSNSSSNRNNHNRSSGRGTNLVANVETSVNDKKCWNCGKTGHMERDYPERGGSNRAMFALAVGLTGNNVWVLVSGASRHLVRDANMLLDAVGCHEECKVADGQSLAVTKKGRVVLRAVVEGAEHNVVAHDVYSEKLTQNLLTYCKLEENGMALVYNKKHAHTNVETLDNAGNEQLQAQLRREDPELSQAVRDREAVAQRKEQRGAAGLRGKKTRRGKLERSTQRQNAVQKETGQPHLTLTLPTPK</sequence>
<organism evidence="4 5">
    <name type="scientific">Phytophthora cactorum</name>
    <dbReference type="NCBI Taxonomy" id="29920"/>
    <lineage>
        <taxon>Eukaryota</taxon>
        <taxon>Sar</taxon>
        <taxon>Stramenopiles</taxon>
        <taxon>Oomycota</taxon>
        <taxon>Peronosporomycetes</taxon>
        <taxon>Peronosporales</taxon>
        <taxon>Peronosporaceae</taxon>
        <taxon>Phytophthora</taxon>
    </lineage>
</organism>
<accession>A0A329T2D5</accession>
<dbReference type="PROSITE" id="PS50158">
    <property type="entry name" value="ZF_CCHC"/>
    <property type="match status" value="1"/>
</dbReference>
<keyword evidence="1" id="KW-0863">Zinc-finger</keyword>
<gene>
    <name evidence="4" type="ORF">PC110_g1013</name>
</gene>
<dbReference type="InterPro" id="IPR054722">
    <property type="entry name" value="PolX-like_BBD"/>
</dbReference>
<dbReference type="Pfam" id="PF00098">
    <property type="entry name" value="zf-CCHC"/>
    <property type="match status" value="1"/>
</dbReference>
<evidence type="ECO:0000259" key="3">
    <source>
        <dbReference type="PROSITE" id="PS50158"/>
    </source>
</evidence>
<proteinExistence type="predicted"/>
<keyword evidence="5" id="KW-1185">Reference proteome</keyword>